<evidence type="ECO:0000256" key="4">
    <source>
        <dbReference type="ARBA" id="ARBA00023136"/>
    </source>
</evidence>
<evidence type="ECO:0000313" key="6">
    <source>
        <dbReference type="EMBL" id="MFD2592452.1"/>
    </source>
</evidence>
<name>A0ABW5NBL8_9FLAO</name>
<dbReference type="RefSeq" id="WP_378254472.1">
    <property type="nucleotide sequence ID" value="NZ_JBHSJV010000001.1"/>
</dbReference>
<evidence type="ECO:0000256" key="3">
    <source>
        <dbReference type="ARBA" id="ARBA00022989"/>
    </source>
</evidence>
<keyword evidence="4" id="KW-0472">Membrane</keyword>
<sequence>MKLTLAPNKKIQYLLIISLVFLGTSISAQLNTKYGSLTYNNAVNVAGKQRMLSQKMSKAYLFLLSKPNAQQAKKDLLSSQIIFEEQNRVLLQNARSKRTKDRIEVVNQMWTDFKKLIESTPNYENAKKIIDTNTDLLQASNAVVLSIISDAKESHKNISNELEKTYSVEDELELNMIIDISGRQRMLSQRLAFYYYANQIALKDKNSNQMLTNVFHELDGSINKLLISKFNTPQIDEKIGLAFSKWNSIKKNRLKLMDHGFDVNDIYKISNELTSVFNEITVLYEKVKL</sequence>
<comment type="caution">
    <text evidence="6">The sequence shown here is derived from an EMBL/GenBank/DDBJ whole genome shotgun (WGS) entry which is preliminary data.</text>
</comment>
<evidence type="ECO:0000259" key="5">
    <source>
        <dbReference type="Pfam" id="PF13675"/>
    </source>
</evidence>
<protein>
    <submittedName>
        <fullName evidence="6">Type IV pili methyl-accepting chemotaxis transducer N-terminal domain-containing protein</fullName>
    </submittedName>
</protein>
<evidence type="ECO:0000256" key="2">
    <source>
        <dbReference type="ARBA" id="ARBA00022692"/>
    </source>
</evidence>
<dbReference type="EMBL" id="JBHULX010000039">
    <property type="protein sequence ID" value="MFD2592452.1"/>
    <property type="molecule type" value="Genomic_DNA"/>
</dbReference>
<keyword evidence="7" id="KW-1185">Reference proteome</keyword>
<dbReference type="Proteomes" id="UP001597459">
    <property type="component" value="Unassembled WGS sequence"/>
</dbReference>
<evidence type="ECO:0000313" key="7">
    <source>
        <dbReference type="Proteomes" id="UP001597459"/>
    </source>
</evidence>
<comment type="subcellular location">
    <subcellularLocation>
        <location evidence="1">Membrane</location>
        <topology evidence="1">Multi-pass membrane protein</topology>
    </subcellularLocation>
</comment>
<organism evidence="6 7">
    <name type="scientific">Aquimarina hainanensis</name>
    <dbReference type="NCBI Taxonomy" id="1578017"/>
    <lineage>
        <taxon>Bacteria</taxon>
        <taxon>Pseudomonadati</taxon>
        <taxon>Bacteroidota</taxon>
        <taxon>Flavobacteriia</taxon>
        <taxon>Flavobacteriales</taxon>
        <taxon>Flavobacteriaceae</taxon>
        <taxon>Aquimarina</taxon>
    </lineage>
</organism>
<keyword evidence="3" id="KW-1133">Transmembrane helix</keyword>
<dbReference type="Pfam" id="PF13675">
    <property type="entry name" value="PilJ"/>
    <property type="match status" value="1"/>
</dbReference>
<keyword evidence="2" id="KW-0812">Transmembrane</keyword>
<proteinExistence type="predicted"/>
<reference evidence="7" key="1">
    <citation type="journal article" date="2019" name="Int. J. Syst. Evol. Microbiol.">
        <title>The Global Catalogue of Microorganisms (GCM) 10K type strain sequencing project: providing services to taxonomists for standard genome sequencing and annotation.</title>
        <authorList>
            <consortium name="The Broad Institute Genomics Platform"/>
            <consortium name="The Broad Institute Genome Sequencing Center for Infectious Disease"/>
            <person name="Wu L."/>
            <person name="Ma J."/>
        </authorList>
    </citation>
    <scope>NUCLEOTIDE SEQUENCE [LARGE SCALE GENOMIC DNA]</scope>
    <source>
        <strain evidence="7">KCTC 42423</strain>
    </source>
</reference>
<gene>
    <name evidence="6" type="ORF">ACFSTE_16550</name>
</gene>
<accession>A0ABW5NBL8</accession>
<feature type="domain" description="NarX-like N-terminal" evidence="5">
    <location>
        <begin position="40"/>
        <end position="120"/>
    </location>
</feature>
<evidence type="ECO:0000256" key="1">
    <source>
        <dbReference type="ARBA" id="ARBA00004141"/>
    </source>
</evidence>
<dbReference type="InterPro" id="IPR029095">
    <property type="entry name" value="NarX-like_N"/>
</dbReference>